<dbReference type="EMBL" id="JACJHX010000015">
    <property type="protein sequence ID" value="MBA9028529.1"/>
    <property type="molecule type" value="Genomic_DNA"/>
</dbReference>
<gene>
    <name evidence="1" type="ORF">HNP81_003849</name>
</gene>
<evidence type="ECO:0000313" key="1">
    <source>
        <dbReference type="EMBL" id="MBA9028529.1"/>
    </source>
</evidence>
<dbReference type="RefSeq" id="WP_182503607.1">
    <property type="nucleotide sequence ID" value="NZ_JACJHX010000015.1"/>
</dbReference>
<sequence>MNAEKICSTLFLISDKDGDDKRPRQEKLKEVLGERYYCLECKEIENILSADTIREVITEYEKGALEHLTNKDFTQEEYKNKHLGTYINSLFPVRARKRRGSYAADSGTIVNKLDFCKKGIAHITAYDQLSEEAQKLSHDIYNFIKAHNE</sequence>
<comment type="caution">
    <text evidence="1">The sequence shown here is derived from an EMBL/GenBank/DDBJ whole genome shotgun (WGS) entry which is preliminary data.</text>
</comment>
<dbReference type="Proteomes" id="UP000626697">
    <property type="component" value="Unassembled WGS sequence"/>
</dbReference>
<accession>A0ABR6CU28</accession>
<protein>
    <submittedName>
        <fullName evidence="1">Uncharacterized protein</fullName>
    </submittedName>
</protein>
<reference evidence="1 2" key="1">
    <citation type="submission" date="2020-08" db="EMBL/GenBank/DDBJ databases">
        <title>Genomic Encyclopedia of Type Strains, Phase IV (KMG-IV): sequencing the most valuable type-strain genomes for metagenomic binning, comparative biology and taxonomic classification.</title>
        <authorList>
            <person name="Goeker M."/>
        </authorList>
    </citation>
    <scope>NUCLEOTIDE SEQUENCE [LARGE SCALE GENOMIC DNA]</scope>
    <source>
        <strain evidence="1 2">DSM 105481</strain>
    </source>
</reference>
<name>A0ABR6CU28_9BACI</name>
<organism evidence="1 2">
    <name type="scientific">Peribacillus huizhouensis</name>
    <dbReference type="NCBI Taxonomy" id="1501239"/>
    <lineage>
        <taxon>Bacteria</taxon>
        <taxon>Bacillati</taxon>
        <taxon>Bacillota</taxon>
        <taxon>Bacilli</taxon>
        <taxon>Bacillales</taxon>
        <taxon>Bacillaceae</taxon>
        <taxon>Peribacillus</taxon>
    </lineage>
</organism>
<keyword evidence="2" id="KW-1185">Reference proteome</keyword>
<evidence type="ECO:0000313" key="2">
    <source>
        <dbReference type="Proteomes" id="UP000626697"/>
    </source>
</evidence>
<proteinExistence type="predicted"/>